<evidence type="ECO:0000313" key="3">
    <source>
        <dbReference type="Proteomes" id="UP000231092"/>
    </source>
</evidence>
<organism evidence="2 3">
    <name type="scientific">[Clostridium] celerecrescens 18A</name>
    <dbReference type="NCBI Taxonomy" id="1286362"/>
    <lineage>
        <taxon>Bacteria</taxon>
        <taxon>Bacillati</taxon>
        <taxon>Bacillota</taxon>
        <taxon>Clostridia</taxon>
        <taxon>Lachnospirales</taxon>
        <taxon>Lachnospiraceae</taxon>
        <taxon>Lacrimispora</taxon>
    </lineage>
</organism>
<dbReference type="SUPFAM" id="SSF53335">
    <property type="entry name" value="S-adenosyl-L-methionine-dependent methyltransferases"/>
    <property type="match status" value="1"/>
</dbReference>
<dbReference type="GO" id="GO:0008168">
    <property type="term" value="F:methyltransferase activity"/>
    <property type="evidence" value="ECO:0007669"/>
    <property type="project" value="UniProtKB-KW"/>
</dbReference>
<keyword evidence="2" id="KW-0808">Transferase</keyword>
<proteinExistence type="predicted"/>
<dbReference type="RefSeq" id="WP_100307135.1">
    <property type="nucleotide sequence ID" value="NZ_PGET01000001.1"/>
</dbReference>
<dbReference type="CDD" id="cd02440">
    <property type="entry name" value="AdoMet_MTases"/>
    <property type="match status" value="1"/>
</dbReference>
<dbReference type="GO" id="GO:0032259">
    <property type="term" value="P:methylation"/>
    <property type="evidence" value="ECO:0007669"/>
    <property type="project" value="UniProtKB-KW"/>
</dbReference>
<feature type="coiled-coil region" evidence="1">
    <location>
        <begin position="303"/>
        <end position="344"/>
    </location>
</feature>
<dbReference type="Gene3D" id="3.40.50.150">
    <property type="entry name" value="Vaccinia Virus protein VP39"/>
    <property type="match status" value="1"/>
</dbReference>
<gene>
    <name evidence="2" type="ORF">H171_4565</name>
</gene>
<dbReference type="OrthoDB" id="9808140at2"/>
<name>A0A2M8ZBX2_9FIRM</name>
<reference evidence="2 3" key="1">
    <citation type="submission" date="2017-11" db="EMBL/GenBank/DDBJ databases">
        <title>Understudied soil microbes with underappreciated capabilities: Untangling the Clostridium saccharolyticum group.</title>
        <authorList>
            <person name="Leschine S."/>
        </authorList>
    </citation>
    <scope>NUCLEOTIDE SEQUENCE [LARGE SCALE GENOMIC DNA]</scope>
    <source>
        <strain evidence="2 3">18A</strain>
    </source>
</reference>
<protein>
    <submittedName>
        <fullName evidence="2">Methyltransferase family protein</fullName>
    </submittedName>
</protein>
<dbReference type="Pfam" id="PF13489">
    <property type="entry name" value="Methyltransf_23"/>
    <property type="match status" value="1"/>
</dbReference>
<dbReference type="InterPro" id="IPR029063">
    <property type="entry name" value="SAM-dependent_MTases_sf"/>
</dbReference>
<accession>A0A2M8ZBX2</accession>
<dbReference type="EMBL" id="PGET01000001">
    <property type="protein sequence ID" value="PJJ30943.1"/>
    <property type="molecule type" value="Genomic_DNA"/>
</dbReference>
<comment type="caution">
    <text evidence="2">The sequence shown here is derived from an EMBL/GenBank/DDBJ whole genome shotgun (WGS) entry which is preliminary data.</text>
</comment>
<keyword evidence="1" id="KW-0175">Coiled coil</keyword>
<dbReference type="AlphaFoldDB" id="A0A2M8ZBX2"/>
<evidence type="ECO:0000313" key="2">
    <source>
        <dbReference type="EMBL" id="PJJ30943.1"/>
    </source>
</evidence>
<evidence type="ECO:0000256" key="1">
    <source>
        <dbReference type="SAM" id="Coils"/>
    </source>
</evidence>
<sequence>MDGRYIYAASKVKNRNSRILEIGPLNRPIFTKCQYANCFYCDIRSTEAVKALYTGNAYLDATGISININTIVDIDFVLNGNYSETFANIEKFDYVVVSHVIEHVDDILYFFNDIASVLKPGGSLIIVYPDKRYCFDHYRQEASFRDAFEVSQKGYKANGRMVFDFLFNAIQENSEPFFWQAYQMENHMPVNSFEAAKAAYNRIMDGSHEDDVHYWPFSDIGFLKFLYDCTRAGLLKFTCTDFVPTAENTQQFFVTLRYDETVPENIEKELVNLRSMVAKAPIEYRNSGQLRIEEQNNLFLQEREALQSQAMAAINQSEKLLRQVDELQTMIESKNQQYIELQSRLLTVEEYSHQLELDLSMQRERAETNAKIVDELKAQIAMILTSSSWKITAPARRLVDIIRKR</sequence>
<keyword evidence="2" id="KW-0489">Methyltransferase</keyword>
<dbReference type="Proteomes" id="UP000231092">
    <property type="component" value="Unassembled WGS sequence"/>
</dbReference>